<comment type="caution">
    <text evidence="3">The sequence shown here is derived from an EMBL/GenBank/DDBJ whole genome shotgun (WGS) entry which is preliminary data.</text>
</comment>
<dbReference type="InterPro" id="IPR032567">
    <property type="entry name" value="RTL1-rel"/>
</dbReference>
<reference evidence="3 4" key="1">
    <citation type="submission" date="2019-12" db="EMBL/GenBank/DDBJ databases">
        <title>A genome sequence resource for the geographically widespread anthracnose pathogen Colletotrichum asianum.</title>
        <authorList>
            <person name="Meng Y."/>
        </authorList>
    </citation>
    <scope>NUCLEOTIDE SEQUENCE [LARGE SCALE GENOMIC DNA]</scope>
    <source>
        <strain evidence="3 4">ICMP 18580</strain>
    </source>
</reference>
<dbReference type="EMBL" id="WOWK01000253">
    <property type="protein sequence ID" value="KAF0314994.1"/>
    <property type="molecule type" value="Genomic_DNA"/>
</dbReference>
<evidence type="ECO:0000313" key="3">
    <source>
        <dbReference type="EMBL" id="KAF0314994.1"/>
    </source>
</evidence>
<dbReference type="OrthoDB" id="4847360at2759"/>
<evidence type="ECO:0000313" key="4">
    <source>
        <dbReference type="Proteomes" id="UP000434172"/>
    </source>
</evidence>
<name>A0A8H3ZD05_9PEZI</name>
<organism evidence="3 4">
    <name type="scientific">Colletotrichum asianum</name>
    <dbReference type="NCBI Taxonomy" id="702518"/>
    <lineage>
        <taxon>Eukaryota</taxon>
        <taxon>Fungi</taxon>
        <taxon>Dikarya</taxon>
        <taxon>Ascomycota</taxon>
        <taxon>Pezizomycotina</taxon>
        <taxon>Sordariomycetes</taxon>
        <taxon>Hypocreomycetidae</taxon>
        <taxon>Glomerellales</taxon>
        <taxon>Glomerellaceae</taxon>
        <taxon>Colletotrichum</taxon>
        <taxon>Colletotrichum gloeosporioides species complex</taxon>
    </lineage>
</organism>
<keyword evidence="4" id="KW-1185">Reference proteome</keyword>
<dbReference type="PANTHER" id="PTHR15503:SF22">
    <property type="entry name" value="TRANSPOSON TY3-I GAG POLYPROTEIN"/>
    <property type="match status" value="1"/>
</dbReference>
<accession>A0A8H3ZD05</accession>
<dbReference type="InterPro" id="IPR005162">
    <property type="entry name" value="Retrotrans_gag_dom"/>
</dbReference>
<gene>
    <name evidence="3" type="ORF">GQ607_017776</name>
</gene>
<evidence type="ECO:0000256" key="1">
    <source>
        <dbReference type="SAM" id="MobiDB-lite"/>
    </source>
</evidence>
<dbReference type="Proteomes" id="UP000434172">
    <property type="component" value="Unassembled WGS sequence"/>
</dbReference>
<feature type="region of interest" description="Disordered" evidence="1">
    <location>
        <begin position="50"/>
        <end position="70"/>
    </location>
</feature>
<dbReference type="Pfam" id="PF03732">
    <property type="entry name" value="Retrotrans_gag"/>
    <property type="match status" value="1"/>
</dbReference>
<feature type="domain" description="Retrotransposon gag" evidence="2">
    <location>
        <begin position="241"/>
        <end position="312"/>
    </location>
</feature>
<dbReference type="AlphaFoldDB" id="A0A8H3ZD05"/>
<evidence type="ECO:0000259" key="2">
    <source>
        <dbReference type="Pfam" id="PF03732"/>
    </source>
</evidence>
<sequence>MWRYIAIGIANCYLNELFGWLGGDDAGVGLEEGMDEVEDSLWDFTDTISSHASTKSPTPSSSTSSKQPVKNLAEELKGVPITIDSDDEVTLKKETYDKLQYQVKKGDEDITKIQEIYNSTTTKLQGLKQIIQELSNRPQRLADLENRITHLGGQSSNSLIQKLQNEVNTLQAAANIITTPTRGRQKLKLSSPITYNSTQGQLKSFLIQIQTYQNFHHSNFTNQTEKEEFLKCKTLDEYSTETHNIYSSFQRFENALQSLFQDPDERRQTERNLTQLQQTKSAKEYAATFKQLSVQLNLTKETKIFMFYQELKDDIKDEIVKLDKPKDFLQYANIAIKIDNQLFKRRKEKGEKRQRTNSRRKYQ</sequence>
<dbReference type="PANTHER" id="PTHR15503">
    <property type="entry name" value="LDOC1 RELATED"/>
    <property type="match status" value="1"/>
</dbReference>
<proteinExistence type="predicted"/>
<protein>
    <recommendedName>
        <fullName evidence="2">Retrotransposon gag domain-containing protein</fullName>
    </recommendedName>
</protein>